<dbReference type="RefSeq" id="WP_012042369.1">
    <property type="nucleotide sequence ID" value="NZ_JABFDP010000002.1"/>
</dbReference>
<keyword evidence="2" id="KW-0597">Phosphoprotein</keyword>
<proteinExistence type="predicted"/>
<accession>A0ABS5G2S5</accession>
<gene>
    <name evidence="4" type="ORF">JQ619_07625</name>
</gene>
<evidence type="ECO:0000313" key="5">
    <source>
        <dbReference type="Proteomes" id="UP001314635"/>
    </source>
</evidence>
<protein>
    <submittedName>
        <fullName evidence="4">Hpt domain-containing protein</fullName>
    </submittedName>
</protein>
<dbReference type="PROSITE" id="PS50894">
    <property type="entry name" value="HPT"/>
    <property type="match status" value="1"/>
</dbReference>
<dbReference type="InterPro" id="IPR008207">
    <property type="entry name" value="Sig_transdc_His_kin_Hpt_dom"/>
</dbReference>
<feature type="modified residue" description="Phosphohistidine" evidence="2">
    <location>
        <position position="62"/>
    </location>
</feature>
<dbReference type="Gene3D" id="1.20.120.160">
    <property type="entry name" value="HPT domain"/>
    <property type="match status" value="1"/>
</dbReference>
<comment type="caution">
    <text evidence="4">The sequence shown here is derived from an EMBL/GenBank/DDBJ whole genome shotgun (WGS) entry which is preliminary data.</text>
</comment>
<evidence type="ECO:0000259" key="3">
    <source>
        <dbReference type="PROSITE" id="PS50894"/>
    </source>
</evidence>
<name>A0ABS5G2S5_9BRAD</name>
<feature type="domain" description="HPt" evidence="3">
    <location>
        <begin position="23"/>
        <end position="114"/>
    </location>
</feature>
<evidence type="ECO:0000256" key="2">
    <source>
        <dbReference type="PROSITE-ProRule" id="PRU00110"/>
    </source>
</evidence>
<sequence>MIAAHDQPLLDQDQLDLLRAALDPGALRAMLAQLPAAAADALAAITAALAAGDLDGARKAAHVLKGSCSSLGAARLAEIARDIELDRATTAEMAACLPLLSETIEATADALSRVVERA</sequence>
<evidence type="ECO:0000256" key="1">
    <source>
        <dbReference type="ARBA" id="ARBA00023012"/>
    </source>
</evidence>
<dbReference type="EMBL" id="JAFCLK010000006">
    <property type="protein sequence ID" value="MBR1135630.1"/>
    <property type="molecule type" value="Genomic_DNA"/>
</dbReference>
<evidence type="ECO:0000313" key="4">
    <source>
        <dbReference type="EMBL" id="MBR1135630.1"/>
    </source>
</evidence>
<keyword evidence="5" id="KW-1185">Reference proteome</keyword>
<dbReference type="Pfam" id="PF01627">
    <property type="entry name" value="Hpt"/>
    <property type="match status" value="1"/>
</dbReference>
<keyword evidence="1" id="KW-0902">Two-component regulatory system</keyword>
<dbReference type="Proteomes" id="UP001314635">
    <property type="component" value="Unassembled WGS sequence"/>
</dbReference>
<reference evidence="5" key="1">
    <citation type="journal article" date="2021" name="ISME J.">
        <title>Evolutionary origin and ecological implication of a unique nif island in free-living Bradyrhizobium lineages.</title>
        <authorList>
            <person name="Tao J."/>
        </authorList>
    </citation>
    <scope>NUCLEOTIDE SEQUENCE [LARGE SCALE GENOMIC DNA]</scope>
    <source>
        <strain evidence="5">SZCCT0094</strain>
    </source>
</reference>
<organism evidence="4 5">
    <name type="scientific">Bradyrhizobium denitrificans</name>
    <dbReference type="NCBI Taxonomy" id="2734912"/>
    <lineage>
        <taxon>Bacteria</taxon>
        <taxon>Pseudomonadati</taxon>
        <taxon>Pseudomonadota</taxon>
        <taxon>Alphaproteobacteria</taxon>
        <taxon>Hyphomicrobiales</taxon>
        <taxon>Nitrobacteraceae</taxon>
        <taxon>Bradyrhizobium</taxon>
    </lineage>
</organism>
<dbReference type="InterPro" id="IPR036641">
    <property type="entry name" value="HPT_dom_sf"/>
</dbReference>
<dbReference type="SUPFAM" id="SSF47226">
    <property type="entry name" value="Histidine-containing phosphotransfer domain, HPT domain"/>
    <property type="match status" value="1"/>
</dbReference>